<feature type="transmembrane region" description="Helical" evidence="1">
    <location>
        <begin position="146"/>
        <end position="165"/>
    </location>
</feature>
<dbReference type="EMBL" id="FOXW01000001">
    <property type="protein sequence ID" value="SFP97970.1"/>
    <property type="molecule type" value="Genomic_DNA"/>
</dbReference>
<keyword evidence="5" id="KW-1185">Reference proteome</keyword>
<accession>A0A1I5URZ0</accession>
<keyword evidence="1" id="KW-1133">Transmembrane helix</keyword>
<dbReference type="InterPro" id="IPR043831">
    <property type="entry name" value="DUF5808"/>
</dbReference>
<name>A0A1I5URZ0_9LACT</name>
<feature type="transmembrane region" description="Helical" evidence="1">
    <location>
        <begin position="358"/>
        <end position="378"/>
    </location>
</feature>
<feature type="transmembrane region" description="Helical" evidence="1">
    <location>
        <begin position="194"/>
        <end position="215"/>
    </location>
</feature>
<dbReference type="STRING" id="82801.SAMN04488506_0155"/>
<evidence type="ECO:0000313" key="5">
    <source>
        <dbReference type="Proteomes" id="UP000199136"/>
    </source>
</evidence>
<feature type="transmembrane region" description="Helical" evidence="1">
    <location>
        <begin position="53"/>
        <end position="74"/>
    </location>
</feature>
<dbReference type="GO" id="GO:0009636">
    <property type="term" value="P:response to toxic substance"/>
    <property type="evidence" value="ECO:0007669"/>
    <property type="project" value="TreeGrafter"/>
</dbReference>
<sequence length="379" mass="43888">MWLFYSIMIGIFLILGFVNGLTPYYSRRGTPFGITVPSSHQQDSFIQMRKKRFFIQNVLLSILLSIPIVFFSNFEDQTAQDMWSGVYVIGAMLVFFVLTFVLYLKNRKAIQLWKKEEQIIVEIKKERIVVDTNYHRDLNAVSTRTIVIVQLVIVLISVAVIGFFYDRIPNQFPIHWNSQNIPDRSVEKSPLSVMMMPTMQLLMIPVLAFSHYAFIKSKQKLLANYPQITSYQSKKFRRAWSINFLVTSIATQLLLTSTNFFSLFFAEDMAFGWMGLLIGLFIFGIVGYSSFLTWKYGQGGEKLVFSEIDEPVEEVTEVDEEKYWKLGVFYYNPDDPSIFVEKRFGIGSTINLARWQSWACITGLVLFCIFLGVIPLLME</sequence>
<feature type="transmembrane region" description="Helical" evidence="1">
    <location>
        <begin position="242"/>
        <end position="265"/>
    </location>
</feature>
<organism evidence="4 5">
    <name type="scientific">Desemzia incerta</name>
    <dbReference type="NCBI Taxonomy" id="82801"/>
    <lineage>
        <taxon>Bacteria</taxon>
        <taxon>Bacillati</taxon>
        <taxon>Bacillota</taxon>
        <taxon>Bacilli</taxon>
        <taxon>Lactobacillales</taxon>
        <taxon>Carnobacteriaceae</taxon>
        <taxon>Desemzia</taxon>
    </lineage>
</organism>
<dbReference type="PANTHER" id="PTHR37810:SF9">
    <property type="entry name" value="MEMBRANE PROTEIN"/>
    <property type="match status" value="1"/>
</dbReference>
<keyword evidence="1" id="KW-0472">Membrane</keyword>
<feature type="transmembrane region" description="Helical" evidence="1">
    <location>
        <begin position="271"/>
        <end position="294"/>
    </location>
</feature>
<evidence type="ECO:0000259" key="3">
    <source>
        <dbReference type="Pfam" id="PF19124"/>
    </source>
</evidence>
<evidence type="ECO:0000259" key="2">
    <source>
        <dbReference type="Pfam" id="PF07853"/>
    </source>
</evidence>
<dbReference type="Proteomes" id="UP000199136">
    <property type="component" value="Unassembled WGS sequence"/>
</dbReference>
<feature type="domain" description="DUF5808" evidence="3">
    <location>
        <begin position="333"/>
        <end position="358"/>
    </location>
</feature>
<dbReference type="AlphaFoldDB" id="A0A1I5URZ0"/>
<feature type="transmembrane region" description="Helical" evidence="1">
    <location>
        <begin position="6"/>
        <end position="25"/>
    </location>
</feature>
<proteinExistence type="predicted"/>
<dbReference type="RefSeq" id="WP_092479205.1">
    <property type="nucleotide sequence ID" value="NZ_FOXW01000001.1"/>
</dbReference>
<reference evidence="4 5" key="1">
    <citation type="submission" date="2016-10" db="EMBL/GenBank/DDBJ databases">
        <authorList>
            <person name="de Groot N.N."/>
        </authorList>
    </citation>
    <scope>NUCLEOTIDE SEQUENCE [LARGE SCALE GENOMIC DNA]</scope>
    <source>
        <strain evidence="4 5">DSM 20581</strain>
    </source>
</reference>
<feature type="domain" description="DUF1648" evidence="2">
    <location>
        <begin position="152"/>
        <end position="201"/>
    </location>
</feature>
<dbReference type="Pfam" id="PF07853">
    <property type="entry name" value="DUF1648"/>
    <property type="match status" value="1"/>
</dbReference>
<dbReference type="OrthoDB" id="157646at2"/>
<keyword evidence="1" id="KW-0812">Transmembrane</keyword>
<dbReference type="Pfam" id="PF19124">
    <property type="entry name" value="DUF5808"/>
    <property type="match status" value="1"/>
</dbReference>
<protein>
    <submittedName>
        <fullName evidence="4">Uncharacterized membrane protein</fullName>
    </submittedName>
</protein>
<gene>
    <name evidence="4" type="ORF">SAMN04488506_0155</name>
</gene>
<evidence type="ECO:0000313" key="4">
    <source>
        <dbReference type="EMBL" id="SFP97970.1"/>
    </source>
</evidence>
<feature type="transmembrane region" description="Helical" evidence="1">
    <location>
        <begin position="86"/>
        <end position="104"/>
    </location>
</feature>
<dbReference type="InterPro" id="IPR012867">
    <property type="entry name" value="DUF1648"/>
</dbReference>
<dbReference type="PANTHER" id="PTHR37810">
    <property type="entry name" value="IMMUNITY PROTEIN SDPI"/>
    <property type="match status" value="1"/>
</dbReference>
<evidence type="ECO:0000256" key="1">
    <source>
        <dbReference type="SAM" id="Phobius"/>
    </source>
</evidence>